<evidence type="ECO:0000256" key="4">
    <source>
        <dbReference type="PROSITE-ProRule" id="PRU00221"/>
    </source>
</evidence>
<evidence type="ECO:0000256" key="5">
    <source>
        <dbReference type="SAM" id="MobiDB-lite"/>
    </source>
</evidence>
<organism evidence="7 8">
    <name type="scientific">Candida verbasci</name>
    <dbReference type="NCBI Taxonomy" id="1227364"/>
    <lineage>
        <taxon>Eukaryota</taxon>
        <taxon>Fungi</taxon>
        <taxon>Dikarya</taxon>
        <taxon>Ascomycota</taxon>
        <taxon>Saccharomycotina</taxon>
        <taxon>Pichiomycetes</taxon>
        <taxon>Debaryomycetaceae</taxon>
        <taxon>Candida/Lodderomyces clade</taxon>
        <taxon>Candida</taxon>
    </lineage>
</organism>
<evidence type="ECO:0000259" key="6">
    <source>
        <dbReference type="Pfam" id="PF25048"/>
    </source>
</evidence>
<sequence>MLNSQSHQNLNSNDQLNYPSNSSITSSTNTTTTTNCNDFTTSIKTKKGLSYVIGERQTKENHILPITKIEFSSDLNQLFTCSRDGTVKCWSKDYDNNYNNNNNNIIIENDTISEFETCSDIDEKLLKLETSISSNYLNYNQQPKNEYKVIKSFNNHIDHINDLVLCENQNLITCSSDLSIKITNLNNNYVNNLNNVHQDYIKCLSYEKFKSNTLFSGSLDGKVVCWDLNTLKPTQIIENNRVSDYLPSSIYSLASNSNSNIVITGGPSNTINVFDLRANQDILVKKLIGHQDNIRCLAMNDKYILSGSSDTTIKLWDLRTFKVYKNFDIHDDPVWSLTCNENFTEFYTGDKSGRIVKTDLTNLFINQDLNEKFFSGDIFNKNEKTMIDEKLGISTIISKCNTPILSICKESNNETLWCSNYESLNQYIIPNTFNLSNYQYLRACSDYVNNRDNNIDVLINQDSVNSSNGQGGEDLNSDFYDLISHLSFETNNDNLSQIEKTFHNNFTITNNESEIKEDYLSMILNTNGGPSLEFINTYKDETCLQNLHEYLDLTPLEILLNPISKEQITQIPFNIKPSNKFDIVPKSVISKRFFNNKRQIMALYLNGDIKIWDILICKELKYFPYPKKSNSKILDLKEIEIRIKEMDEIFQKYQTFDTLNNWCEVEIKSGKLLVNIKETSLMNVEIYYDDLIKDYPFLSIENNERLGKYKNEVINSDDRFHLGIILLNSLFNGYTIFENSFDQLLREEIFKIKPKEIKDENESINSSIRRLKAFGRKSSRNNVTTLNQSNQSSPLHSTNTSVVDLSIDPSTPINEFLNITDDQLYKTINDYDDSVMKLLQVSKKIYLDRSTNPQPQNNSILNIDQINPYLNINTFKDCEFKYFPIIPFSQFPKDMLIIIFEHSPELGNIRDLYSFNLKDIDQLRNCNPNIKNNLIFDLRSVIPKWIGQPILFNRLAIKESPKITFQLIECDYSELPSNVKIGGKSQRKIKKLPMLESSIKLTSHNMLRVSKILYYLTDKFESNTKEMKDKKLKPTDWLVIECKGNELSNDLTLQTIKTKIWKSSSDIELRFRRKFDS</sequence>
<dbReference type="AlphaFoldDB" id="A0A9W4TV78"/>
<evidence type="ECO:0000256" key="1">
    <source>
        <dbReference type="ARBA" id="ARBA00006917"/>
    </source>
</evidence>
<dbReference type="Pfam" id="PF11816">
    <property type="entry name" value="DUF3337"/>
    <property type="match status" value="1"/>
</dbReference>
<dbReference type="InterPro" id="IPR020472">
    <property type="entry name" value="WD40_PAC1"/>
</dbReference>
<feature type="repeat" description="WD" evidence="4">
    <location>
        <begin position="59"/>
        <end position="91"/>
    </location>
</feature>
<dbReference type="InterPro" id="IPR021772">
    <property type="entry name" value="WDR48/Bun107"/>
</dbReference>
<protein>
    <recommendedName>
        <fullName evidence="6">TEP-1 C-terminal beta-propeller domain-containing protein</fullName>
    </recommendedName>
</protein>
<feature type="domain" description="TEP-1 C-terminal beta-propeller" evidence="6">
    <location>
        <begin position="290"/>
        <end position="355"/>
    </location>
</feature>
<keyword evidence="8" id="KW-1185">Reference proteome</keyword>
<name>A0A9W4TV78_9ASCO</name>
<comment type="similarity">
    <text evidence="1">Belongs to the WD repeat WDR48 family.</text>
</comment>
<dbReference type="Gene3D" id="2.130.10.10">
    <property type="entry name" value="YVTN repeat-like/Quinoprotein amine dehydrogenase"/>
    <property type="match status" value="3"/>
</dbReference>
<dbReference type="GO" id="GO:0000724">
    <property type="term" value="P:double-strand break repair via homologous recombination"/>
    <property type="evidence" value="ECO:0007669"/>
    <property type="project" value="TreeGrafter"/>
</dbReference>
<dbReference type="InterPro" id="IPR036322">
    <property type="entry name" value="WD40_repeat_dom_sf"/>
</dbReference>
<feature type="region of interest" description="Disordered" evidence="5">
    <location>
        <begin position="1"/>
        <end position="31"/>
    </location>
</feature>
<dbReference type="PANTHER" id="PTHR19862">
    <property type="entry name" value="WD REPEAT-CONTAINING PROTEIN 48"/>
    <property type="match status" value="1"/>
</dbReference>
<evidence type="ECO:0000313" key="7">
    <source>
        <dbReference type="EMBL" id="CAI5757181.1"/>
    </source>
</evidence>
<evidence type="ECO:0000256" key="3">
    <source>
        <dbReference type="ARBA" id="ARBA00022737"/>
    </source>
</evidence>
<feature type="repeat" description="WD" evidence="4">
    <location>
        <begin position="194"/>
        <end position="236"/>
    </location>
</feature>
<dbReference type="InterPro" id="IPR019775">
    <property type="entry name" value="WD40_repeat_CS"/>
</dbReference>
<reference evidence="7" key="1">
    <citation type="submission" date="2022-12" db="EMBL/GenBank/DDBJ databases">
        <authorList>
            <person name="Brejova B."/>
        </authorList>
    </citation>
    <scope>NUCLEOTIDE SEQUENCE</scope>
</reference>
<evidence type="ECO:0000313" key="8">
    <source>
        <dbReference type="Proteomes" id="UP001152885"/>
    </source>
</evidence>
<dbReference type="Proteomes" id="UP001152885">
    <property type="component" value="Unassembled WGS sequence"/>
</dbReference>
<dbReference type="PROSITE" id="PS50082">
    <property type="entry name" value="WD_REPEATS_2"/>
    <property type="match status" value="3"/>
</dbReference>
<comment type="caution">
    <text evidence="7">The sequence shown here is derived from an EMBL/GenBank/DDBJ whole genome shotgun (WGS) entry which is preliminary data.</text>
</comment>
<dbReference type="InterPro" id="IPR056828">
    <property type="entry name" value="Beta-prop_TEP1_C"/>
</dbReference>
<dbReference type="Pfam" id="PF00400">
    <property type="entry name" value="WD40"/>
    <property type="match status" value="2"/>
</dbReference>
<dbReference type="InterPro" id="IPR051246">
    <property type="entry name" value="WDR48"/>
</dbReference>
<keyword evidence="3" id="KW-0677">Repeat</keyword>
<evidence type="ECO:0000256" key="2">
    <source>
        <dbReference type="ARBA" id="ARBA00022574"/>
    </source>
</evidence>
<dbReference type="PROSITE" id="PS00678">
    <property type="entry name" value="WD_REPEATS_1"/>
    <property type="match status" value="1"/>
</dbReference>
<dbReference type="SUPFAM" id="SSF50978">
    <property type="entry name" value="WD40 repeat-like"/>
    <property type="match status" value="1"/>
</dbReference>
<dbReference type="PANTHER" id="PTHR19862:SF14">
    <property type="entry name" value="WD REPEAT-CONTAINING PROTEIN 48"/>
    <property type="match status" value="1"/>
</dbReference>
<dbReference type="EMBL" id="CANTUO010000001">
    <property type="protein sequence ID" value="CAI5757181.1"/>
    <property type="molecule type" value="Genomic_DNA"/>
</dbReference>
<dbReference type="Pfam" id="PF25048">
    <property type="entry name" value="Beta-prop_TEP1_C"/>
    <property type="match status" value="1"/>
</dbReference>
<dbReference type="OrthoDB" id="2421129at2759"/>
<dbReference type="GO" id="GO:0043130">
    <property type="term" value="F:ubiquitin binding"/>
    <property type="evidence" value="ECO:0007669"/>
    <property type="project" value="TreeGrafter"/>
</dbReference>
<feature type="repeat" description="WD" evidence="4">
    <location>
        <begin position="287"/>
        <end position="326"/>
    </location>
</feature>
<dbReference type="InterPro" id="IPR015943">
    <property type="entry name" value="WD40/YVTN_repeat-like_dom_sf"/>
</dbReference>
<accession>A0A9W4TV78</accession>
<keyword evidence="2 4" id="KW-0853">WD repeat</keyword>
<dbReference type="SMART" id="SM00320">
    <property type="entry name" value="WD40"/>
    <property type="match status" value="7"/>
</dbReference>
<proteinExistence type="inferred from homology"/>
<dbReference type="PRINTS" id="PR00320">
    <property type="entry name" value="GPROTEINBRPT"/>
</dbReference>
<dbReference type="InterPro" id="IPR001680">
    <property type="entry name" value="WD40_rpt"/>
</dbReference>
<dbReference type="PROSITE" id="PS50294">
    <property type="entry name" value="WD_REPEATS_REGION"/>
    <property type="match status" value="1"/>
</dbReference>
<gene>
    <name evidence="7" type="ORF">CANVERA_P1698</name>
</gene>